<sequence>MPQDSSSSDGLSDDSSSILNALRRDDITFSYYSTISTNQTMSDLEGPGRILGNLYSRAGLLLERGLGRLAVRAGIGSYAKTRDAVSKGFFRLFESDDTKEHEETCDVLLLCARSEDVKIQIEVFQCIIDYSIIYPSKVRSAFKGVFKRRQENGDLVAFSWKRHGVEYNFKWLFMYKLVCRCLTSDPNSAIEAAPQFGADEFESWDFSLFEELLRNCSDVADLLLANRIIHVYWNRDEKGIAAYVRRKGPDDPALGKFAAGLVVHWEFCFSQPSRDVKETYVWEPLRITKPFLDGMWKSLRDMEIKLLAELLEDDTRLAVWVDVFKVRHLLRSIKEDSWKTWADIKRFYIEKTWKDLCYENLPNPDQSSLRRKLLCLEDIHGPQMRERFPPQEGSWIDFNDQFIRI</sequence>
<reference evidence="1 2" key="1">
    <citation type="submission" date="2015-04" db="EMBL/GenBank/DDBJ databases">
        <title>Complete genome sequence of Schizopora paradoxa KUC8140, a cosmopolitan wood degrader in East Asia.</title>
        <authorList>
            <consortium name="DOE Joint Genome Institute"/>
            <person name="Min B."/>
            <person name="Park H."/>
            <person name="Jang Y."/>
            <person name="Kim J.-J."/>
            <person name="Kim K.H."/>
            <person name="Pangilinan J."/>
            <person name="Lipzen A."/>
            <person name="Riley R."/>
            <person name="Grigoriev I.V."/>
            <person name="Spatafora J.W."/>
            <person name="Choi I.-G."/>
        </authorList>
    </citation>
    <scope>NUCLEOTIDE SEQUENCE [LARGE SCALE GENOMIC DNA]</scope>
    <source>
        <strain evidence="1 2">KUC8140</strain>
    </source>
</reference>
<protein>
    <submittedName>
        <fullName evidence="1">Uncharacterized protein</fullName>
    </submittedName>
</protein>
<evidence type="ECO:0000313" key="1">
    <source>
        <dbReference type="EMBL" id="KLO14315.1"/>
    </source>
</evidence>
<dbReference type="AlphaFoldDB" id="A0A0H2RQR0"/>
<keyword evidence="2" id="KW-1185">Reference proteome</keyword>
<dbReference type="EMBL" id="KQ085945">
    <property type="protein sequence ID" value="KLO14315.1"/>
    <property type="molecule type" value="Genomic_DNA"/>
</dbReference>
<accession>A0A0H2RQR0</accession>
<gene>
    <name evidence="1" type="ORF">SCHPADRAFT_939614</name>
</gene>
<dbReference type="InParanoid" id="A0A0H2RQR0"/>
<name>A0A0H2RQR0_9AGAM</name>
<dbReference type="Proteomes" id="UP000053477">
    <property type="component" value="Unassembled WGS sequence"/>
</dbReference>
<dbReference type="OrthoDB" id="3054074at2759"/>
<organism evidence="1 2">
    <name type="scientific">Schizopora paradoxa</name>
    <dbReference type="NCBI Taxonomy" id="27342"/>
    <lineage>
        <taxon>Eukaryota</taxon>
        <taxon>Fungi</taxon>
        <taxon>Dikarya</taxon>
        <taxon>Basidiomycota</taxon>
        <taxon>Agaricomycotina</taxon>
        <taxon>Agaricomycetes</taxon>
        <taxon>Hymenochaetales</taxon>
        <taxon>Schizoporaceae</taxon>
        <taxon>Schizopora</taxon>
    </lineage>
</organism>
<evidence type="ECO:0000313" key="2">
    <source>
        <dbReference type="Proteomes" id="UP000053477"/>
    </source>
</evidence>
<proteinExistence type="predicted"/>